<dbReference type="KEGG" id="mgad:MGAD_55040"/>
<dbReference type="PROSITE" id="PS51819">
    <property type="entry name" value="VOC"/>
    <property type="match status" value="1"/>
</dbReference>
<dbReference type="AlphaFoldDB" id="A0A7I7WU47"/>
<gene>
    <name evidence="2" type="ORF">MGAD_55040</name>
</gene>
<sequence>MVDWIDMAITFNHTIVAAKDRQESARFFTDLFGLPAAKEFGPFLVVELNHGASLDYAQVGGDEEIRPQHYAFLVSEDEFDAIYGRIRERNLQHWADPRGSRPGEINHNDGGRGVYFQDPAGHYLEIITRPYGSGTG</sequence>
<dbReference type="CDD" id="cd08351">
    <property type="entry name" value="ChaP_like"/>
    <property type="match status" value="1"/>
</dbReference>
<dbReference type="Proteomes" id="UP000466187">
    <property type="component" value="Chromosome"/>
</dbReference>
<proteinExistence type="predicted"/>
<protein>
    <submittedName>
        <fullName evidence="2">ChaP protein</fullName>
    </submittedName>
</protein>
<name>A0A7I7WU47_MYCGU</name>
<evidence type="ECO:0000259" key="1">
    <source>
        <dbReference type="PROSITE" id="PS51819"/>
    </source>
</evidence>
<dbReference type="InterPro" id="IPR029068">
    <property type="entry name" value="Glyas_Bleomycin-R_OHBP_Dase"/>
</dbReference>
<feature type="domain" description="VOC" evidence="1">
    <location>
        <begin position="10"/>
        <end position="129"/>
    </location>
</feature>
<dbReference type="InterPro" id="IPR037523">
    <property type="entry name" value="VOC_core"/>
</dbReference>
<dbReference type="EMBL" id="AP022608">
    <property type="protein sequence ID" value="BBZ21169.1"/>
    <property type="molecule type" value="Genomic_DNA"/>
</dbReference>
<dbReference type="Gene3D" id="3.10.180.10">
    <property type="entry name" value="2,3-Dihydroxybiphenyl 1,2-Dioxygenase, domain 1"/>
    <property type="match status" value="1"/>
</dbReference>
<dbReference type="SUPFAM" id="SSF54593">
    <property type="entry name" value="Glyoxalase/Bleomycin resistance protein/Dihydroxybiphenyl dioxygenase"/>
    <property type="match status" value="1"/>
</dbReference>
<reference evidence="2 3" key="1">
    <citation type="journal article" date="2019" name="Emerg. Microbes Infect.">
        <title>Comprehensive subspecies identification of 175 nontuberculous mycobacteria species based on 7547 genomic profiles.</title>
        <authorList>
            <person name="Matsumoto Y."/>
            <person name="Kinjo T."/>
            <person name="Motooka D."/>
            <person name="Nabeya D."/>
            <person name="Jung N."/>
            <person name="Uechi K."/>
            <person name="Horii T."/>
            <person name="Iida T."/>
            <person name="Fujita J."/>
            <person name="Nakamura S."/>
        </authorList>
    </citation>
    <scope>NUCLEOTIDE SEQUENCE [LARGE SCALE GENOMIC DNA]</scope>
    <source>
        <strain evidence="2 3">JCM 12688</strain>
    </source>
</reference>
<evidence type="ECO:0000313" key="3">
    <source>
        <dbReference type="Proteomes" id="UP000466187"/>
    </source>
</evidence>
<organism evidence="2 3">
    <name type="scientific">Mycolicibacterium gadium</name>
    <name type="common">Mycobacterium gadium</name>
    <dbReference type="NCBI Taxonomy" id="1794"/>
    <lineage>
        <taxon>Bacteria</taxon>
        <taxon>Bacillati</taxon>
        <taxon>Actinomycetota</taxon>
        <taxon>Actinomycetes</taxon>
        <taxon>Mycobacteriales</taxon>
        <taxon>Mycobacteriaceae</taxon>
        <taxon>Mycolicibacterium</taxon>
    </lineage>
</organism>
<dbReference type="InterPro" id="IPR004360">
    <property type="entry name" value="Glyas_Fos-R_dOase_dom"/>
</dbReference>
<accession>A0A7I7WU47</accession>
<evidence type="ECO:0000313" key="2">
    <source>
        <dbReference type="EMBL" id="BBZ21169.1"/>
    </source>
</evidence>
<dbReference type="Pfam" id="PF00903">
    <property type="entry name" value="Glyoxalase"/>
    <property type="match status" value="1"/>
</dbReference>